<accession>A0A2P6MNW5</accession>
<evidence type="ECO:0000259" key="6">
    <source>
        <dbReference type="SMART" id="SM01302"/>
    </source>
</evidence>
<feature type="region of interest" description="Disordered" evidence="5">
    <location>
        <begin position="739"/>
        <end position="802"/>
    </location>
</feature>
<dbReference type="GO" id="GO:0031929">
    <property type="term" value="P:TOR signaling"/>
    <property type="evidence" value="ECO:0007669"/>
    <property type="project" value="InterPro"/>
</dbReference>
<dbReference type="PANTHER" id="PTHR12848:SF16">
    <property type="entry name" value="REGULATORY-ASSOCIATED PROTEIN OF MTOR"/>
    <property type="match status" value="1"/>
</dbReference>
<gene>
    <name evidence="7" type="ORF">PROFUN_09633</name>
</gene>
<dbReference type="PANTHER" id="PTHR12848">
    <property type="entry name" value="REGULATORY-ASSOCIATED PROTEIN OF MTOR"/>
    <property type="match status" value="1"/>
</dbReference>
<dbReference type="Pfam" id="PF14538">
    <property type="entry name" value="Raptor_N"/>
    <property type="match status" value="1"/>
</dbReference>
<organism evidence="7 8">
    <name type="scientific">Planoprotostelium fungivorum</name>
    <dbReference type="NCBI Taxonomy" id="1890364"/>
    <lineage>
        <taxon>Eukaryota</taxon>
        <taxon>Amoebozoa</taxon>
        <taxon>Evosea</taxon>
        <taxon>Variosea</taxon>
        <taxon>Cavosteliida</taxon>
        <taxon>Cavosteliaceae</taxon>
        <taxon>Planoprotostelium</taxon>
    </lineage>
</organism>
<dbReference type="SUPFAM" id="SSF48371">
    <property type="entry name" value="ARM repeat"/>
    <property type="match status" value="1"/>
</dbReference>
<dbReference type="InterPro" id="IPR029347">
    <property type="entry name" value="Raptor_N"/>
</dbReference>
<dbReference type="GO" id="GO:0030674">
    <property type="term" value="F:protein-macromolecule adaptor activity"/>
    <property type="evidence" value="ECO:0007669"/>
    <property type="project" value="TreeGrafter"/>
</dbReference>
<feature type="compositionally biased region" description="Basic and acidic residues" evidence="5">
    <location>
        <begin position="679"/>
        <end position="693"/>
    </location>
</feature>
<dbReference type="GO" id="GO:0009267">
    <property type="term" value="P:cellular response to starvation"/>
    <property type="evidence" value="ECO:0007669"/>
    <property type="project" value="TreeGrafter"/>
</dbReference>
<evidence type="ECO:0000256" key="1">
    <source>
        <dbReference type="ARBA" id="ARBA00009257"/>
    </source>
</evidence>
<dbReference type="SMART" id="SM00320">
    <property type="entry name" value="WD40"/>
    <property type="match status" value="6"/>
</dbReference>
<feature type="compositionally biased region" description="Basic and acidic residues" evidence="5">
    <location>
        <begin position="1"/>
        <end position="12"/>
    </location>
</feature>
<keyword evidence="3" id="KW-0677">Repeat</keyword>
<sequence>MTEHQHRNESNERLSLTEPRHRSNGNPTSGQKKIVKWRMNERMKTVSVAMVYCLNIGTDPPDVVKPDPCARLECWIDPFKSQPSKALENIGKALQAGYERLQPRARHKIALDPTSENAKKMCQSERKNAKDERVLFHYNGHGVPKPTHSGEIWFFNKNFTQYIPLSIYDLQSWLGCPSIYVFDCNYAGLIVNWFLTFAEQREKDAAASQGKVSSESAPMKDFILLASCGAEDLLPMSPELPADVFTACLLTPIKMALRWFCSNSLIAKPITHDMLDRIPGKLADRKTPLGELNWVFTAITDTIGWNVLPRGDEFSLIFRLVGLKITDVFQKLFRQDLLVANVFRNFLLAERVLKSLNCTPISHPKLPPTHQHPMWEAWDLAVDNCLAQLPAMLENPNIEYSPLPFFSEQLTAFEIWIKSASEKKEAPGQLPIVLQVLLAQAHRLRALILLADFLDLGSWAVNLALSVGIFPYVLKLLQVVDTELRKVLVFIWAKILALDKSCQLDLVKDNGHSYFIKELSSSSAASQRVQAAFILSVVTNNCRPGQSACLEGGLLTQCNLLLNDPDPMMRRWAVLCMGKLWESFEEAKTFAVHSNAHEKLCAVLTDPVPEVRAAAVFSLGLFIGGSEKDEARSSIELNIGITLPIVTEDASPMVRKELVISLSRLVRCYESQFRQVADGGEKKKGREEEERSNDNNQPASVFPMLWKVITSMISDPHPEVSSMAESVVKMINPSFYNETIPLPPLRGSNSSRKALTSSTRKKPLLGLLSSSATNTRPPSDSPPSSGRESQVTTPSHNLPNSPSHILAAAASALLSPLSKNHSHADLRAMAESHEEDPVEYVELQSVYYEWSCEYFAGPIRSAQRPDDHHAEKIWRKRRNDTIKQNLRTSVHFEENSEKVVHIRLDQVAVMDVSESTTRVLLHTFEPTILIADDRDGIAVWDREAAVRISRFRNVSGPSQEVLARTTSMNLMNETDNTLLLIGSDDGIIRIWSGYDEPNGSGIHDRIEPKLVTAWKAIPSLIPSGRGAGLVTHWQQSRCHLFASGDTNVIRLWDMDKEALVQDIVTGSDSCVTTLTSNSDTGAVIAGFGDGSIRVYDARTPGRYGTVMTLSEHREWVLGVEMRGSSKRVISGSTAGDVRFWDMSQPVSSSKNFHPFTSNMSAIAVHRHTPVLACGSSSQKIKIYNFNGEEMNEIRYHDGFLGQRIGPVSCLQFHSLSTVLAGGSTDSLVSLYSANYSNQKMKM</sequence>
<feature type="region of interest" description="Disordered" evidence="5">
    <location>
        <begin position="677"/>
        <end position="698"/>
    </location>
</feature>
<dbReference type="Proteomes" id="UP000241769">
    <property type="component" value="Unassembled WGS sequence"/>
</dbReference>
<feature type="compositionally biased region" description="Polar residues" evidence="5">
    <location>
        <begin position="786"/>
        <end position="800"/>
    </location>
</feature>
<keyword evidence="8" id="KW-1185">Reference proteome</keyword>
<dbReference type="EMBL" id="MDYQ01000613">
    <property type="protein sequence ID" value="PRP73403.1"/>
    <property type="molecule type" value="Genomic_DNA"/>
</dbReference>
<comment type="caution">
    <text evidence="7">The sequence shown here is derived from an EMBL/GenBank/DDBJ whole genome shotgun (WGS) entry which is preliminary data.</text>
</comment>
<dbReference type="InParanoid" id="A0A2P6MNW5"/>
<evidence type="ECO:0000256" key="3">
    <source>
        <dbReference type="ARBA" id="ARBA00022737"/>
    </source>
</evidence>
<dbReference type="Pfam" id="PF00400">
    <property type="entry name" value="WD40"/>
    <property type="match status" value="1"/>
</dbReference>
<evidence type="ECO:0000313" key="7">
    <source>
        <dbReference type="EMBL" id="PRP73403.1"/>
    </source>
</evidence>
<dbReference type="InterPro" id="IPR004083">
    <property type="entry name" value="Raptor"/>
</dbReference>
<evidence type="ECO:0000256" key="2">
    <source>
        <dbReference type="ARBA" id="ARBA00022574"/>
    </source>
</evidence>
<protein>
    <submittedName>
        <fullName evidence="7">Regulatory-associated protein of mTOR-like</fullName>
    </submittedName>
</protein>
<dbReference type="GO" id="GO:0030307">
    <property type="term" value="P:positive regulation of cell growth"/>
    <property type="evidence" value="ECO:0007669"/>
    <property type="project" value="TreeGrafter"/>
</dbReference>
<dbReference type="GO" id="GO:0010506">
    <property type="term" value="P:regulation of autophagy"/>
    <property type="evidence" value="ECO:0007669"/>
    <property type="project" value="TreeGrafter"/>
</dbReference>
<reference evidence="7 8" key="1">
    <citation type="journal article" date="2018" name="Genome Biol. Evol.">
        <title>Multiple Roots of Fruiting Body Formation in Amoebozoa.</title>
        <authorList>
            <person name="Hillmann F."/>
            <person name="Forbes G."/>
            <person name="Novohradska S."/>
            <person name="Ferling I."/>
            <person name="Riege K."/>
            <person name="Groth M."/>
            <person name="Westermann M."/>
            <person name="Marz M."/>
            <person name="Spaller T."/>
            <person name="Winckler T."/>
            <person name="Schaap P."/>
            <person name="Glockner G."/>
        </authorList>
    </citation>
    <scope>NUCLEOTIDE SEQUENCE [LARGE SCALE GENOMIC DNA]</scope>
    <source>
        <strain evidence="7 8">Jena</strain>
    </source>
</reference>
<dbReference type="GO" id="GO:0031931">
    <property type="term" value="C:TORC1 complex"/>
    <property type="evidence" value="ECO:0007669"/>
    <property type="project" value="InterPro"/>
</dbReference>
<dbReference type="Gene3D" id="1.25.10.10">
    <property type="entry name" value="Leucine-rich Repeat Variant"/>
    <property type="match status" value="1"/>
</dbReference>
<name>A0A2P6MNW5_9EUKA</name>
<dbReference type="PRINTS" id="PR01547">
    <property type="entry name" value="YEAST176DUF"/>
</dbReference>
<dbReference type="InterPro" id="IPR036322">
    <property type="entry name" value="WD40_repeat_dom_sf"/>
</dbReference>
<dbReference type="InterPro" id="IPR016024">
    <property type="entry name" value="ARM-type_fold"/>
</dbReference>
<feature type="domain" description="Raptor N-terminal CASPase-like" evidence="6">
    <location>
        <begin position="42"/>
        <end position="195"/>
    </location>
</feature>
<keyword evidence="2 4" id="KW-0853">WD repeat</keyword>
<dbReference type="SMART" id="SM01302">
    <property type="entry name" value="Raptor_N"/>
    <property type="match status" value="1"/>
</dbReference>
<evidence type="ECO:0000256" key="4">
    <source>
        <dbReference type="PROSITE-ProRule" id="PRU00221"/>
    </source>
</evidence>
<dbReference type="STRING" id="1890364.A0A2P6MNW5"/>
<dbReference type="InterPro" id="IPR001680">
    <property type="entry name" value="WD40_rpt"/>
</dbReference>
<dbReference type="InterPro" id="IPR011989">
    <property type="entry name" value="ARM-like"/>
</dbReference>
<feature type="repeat" description="WD" evidence="4">
    <location>
        <begin position="1109"/>
        <end position="1143"/>
    </location>
</feature>
<feature type="region of interest" description="Disordered" evidence="5">
    <location>
        <begin position="1"/>
        <end position="32"/>
    </location>
</feature>
<dbReference type="FunCoup" id="A0A2P6MNW5">
    <property type="interactions" value="410"/>
</dbReference>
<dbReference type="OrthoDB" id="10262360at2759"/>
<dbReference type="GO" id="GO:0005737">
    <property type="term" value="C:cytoplasm"/>
    <property type="evidence" value="ECO:0007669"/>
    <property type="project" value="TreeGrafter"/>
</dbReference>
<dbReference type="PROSITE" id="PS50082">
    <property type="entry name" value="WD_REPEATS_2"/>
    <property type="match status" value="1"/>
</dbReference>
<comment type="similarity">
    <text evidence="1">Belongs to the WD repeat RAPTOR family.</text>
</comment>
<proteinExistence type="inferred from homology"/>
<evidence type="ECO:0000313" key="8">
    <source>
        <dbReference type="Proteomes" id="UP000241769"/>
    </source>
</evidence>
<evidence type="ECO:0000256" key="5">
    <source>
        <dbReference type="SAM" id="MobiDB-lite"/>
    </source>
</evidence>
<dbReference type="SUPFAM" id="SSF50978">
    <property type="entry name" value="WD40 repeat-like"/>
    <property type="match status" value="1"/>
</dbReference>
<dbReference type="InterPro" id="IPR015943">
    <property type="entry name" value="WD40/YVTN_repeat-like_dom_sf"/>
</dbReference>
<dbReference type="Gene3D" id="2.130.10.10">
    <property type="entry name" value="YVTN repeat-like/Quinoprotein amine dehydrogenase"/>
    <property type="match status" value="2"/>
</dbReference>
<dbReference type="GO" id="GO:0071230">
    <property type="term" value="P:cellular response to amino acid stimulus"/>
    <property type="evidence" value="ECO:0007669"/>
    <property type="project" value="TreeGrafter"/>
</dbReference>
<dbReference type="AlphaFoldDB" id="A0A2P6MNW5"/>
<feature type="compositionally biased region" description="Polar residues" evidence="5">
    <location>
        <begin position="747"/>
        <end position="758"/>
    </location>
</feature>